<organism evidence="1 2">
    <name type="scientific">Laribacter hongkongensis</name>
    <dbReference type="NCBI Taxonomy" id="168471"/>
    <lineage>
        <taxon>Bacteria</taxon>
        <taxon>Pseudomonadati</taxon>
        <taxon>Pseudomonadota</taxon>
        <taxon>Betaproteobacteria</taxon>
        <taxon>Neisseriales</taxon>
        <taxon>Aquaspirillaceae</taxon>
        <taxon>Laribacter</taxon>
    </lineage>
</organism>
<dbReference type="AlphaFoldDB" id="A0ABD4SV55"/>
<reference evidence="1 2" key="1">
    <citation type="submission" date="2021-10" db="EMBL/GenBank/DDBJ databases">
        <title>Whole-genome sequencing analysis of Laribacter hongkongensis: virulence gene profiles, carbohydrate-active enzyme prediction, and antimicrobial resistance characterization.</title>
        <authorList>
            <person name="Yuan P."/>
            <person name="Zhan Y."/>
            <person name="Chen D."/>
        </authorList>
    </citation>
    <scope>NUCLEOTIDE SEQUENCE [LARGE SCALE GENOMIC DNA]</scope>
    <source>
        <strain evidence="1 2">W67</strain>
    </source>
</reference>
<evidence type="ECO:0000313" key="2">
    <source>
        <dbReference type="Proteomes" id="UP001200247"/>
    </source>
</evidence>
<name>A0ABD4SV55_9NEIS</name>
<accession>A0ABD4SV55</accession>
<dbReference type="Proteomes" id="UP001200247">
    <property type="component" value="Unassembled WGS sequence"/>
</dbReference>
<protein>
    <submittedName>
        <fullName evidence="1">Uncharacterized protein</fullName>
    </submittedName>
</protein>
<proteinExistence type="predicted"/>
<gene>
    <name evidence="1" type="ORF">LH440_14685</name>
</gene>
<dbReference type="Gene3D" id="3.40.50.1820">
    <property type="entry name" value="alpha/beta hydrolase"/>
    <property type="match status" value="1"/>
</dbReference>
<sequence>MNNNLVANRYDVSVNGRNIVYYHFPAENPNSPVLFILHGHDFAAQPTSYRNRNWHVVCPMDRFGIKKGGGWFLGEDGDFFWIDGMRAIVQRLKDQGAGDIYFWGSSMGGVGSLLHGYLNRAKAVYANVPQTKLLGTAYSDFEMRKYFEKIFGSRNTEPWNDLKKVITEDVGCYYFLCFNQFEKNNYFVEHCLPFVSHLNSIGAPLYLEVRPLDTHGKNHGISETIMMFERFVK</sequence>
<dbReference type="InterPro" id="IPR029058">
    <property type="entry name" value="AB_hydrolase_fold"/>
</dbReference>
<comment type="caution">
    <text evidence="1">The sequence shown here is derived from an EMBL/GenBank/DDBJ whole genome shotgun (WGS) entry which is preliminary data.</text>
</comment>
<dbReference type="RefSeq" id="WP_239894521.1">
    <property type="nucleotide sequence ID" value="NZ_JAJAXM010000038.1"/>
</dbReference>
<evidence type="ECO:0000313" key="1">
    <source>
        <dbReference type="EMBL" id="MCG9027128.1"/>
    </source>
</evidence>
<dbReference type="SUPFAM" id="SSF53474">
    <property type="entry name" value="alpha/beta-Hydrolases"/>
    <property type="match status" value="1"/>
</dbReference>
<dbReference type="EMBL" id="JAJAXM010000038">
    <property type="protein sequence ID" value="MCG9027128.1"/>
    <property type="molecule type" value="Genomic_DNA"/>
</dbReference>